<dbReference type="SMART" id="SM00331">
    <property type="entry name" value="PP2C_SIG"/>
    <property type="match status" value="1"/>
</dbReference>
<organism evidence="2 3">
    <name type="scientific">Dechloromonas hankyongensis</name>
    <dbReference type="NCBI Taxonomy" id="2908002"/>
    <lineage>
        <taxon>Bacteria</taxon>
        <taxon>Pseudomonadati</taxon>
        <taxon>Pseudomonadota</taxon>
        <taxon>Betaproteobacteria</taxon>
        <taxon>Rhodocyclales</taxon>
        <taxon>Azonexaceae</taxon>
        <taxon>Dechloromonas</taxon>
    </lineage>
</organism>
<dbReference type="CDD" id="cd00143">
    <property type="entry name" value="PP2Cc"/>
    <property type="match status" value="1"/>
</dbReference>
<dbReference type="EMBL" id="JAKLTN010000001">
    <property type="protein sequence ID" value="MCG2576647.1"/>
    <property type="molecule type" value="Genomic_DNA"/>
</dbReference>
<dbReference type="InterPro" id="IPR001932">
    <property type="entry name" value="PPM-type_phosphatase-like_dom"/>
</dbReference>
<dbReference type="Gene3D" id="3.60.40.10">
    <property type="entry name" value="PPM-type phosphatase domain"/>
    <property type="match status" value="1"/>
</dbReference>
<evidence type="ECO:0000313" key="2">
    <source>
        <dbReference type="EMBL" id="MCG2576647.1"/>
    </source>
</evidence>
<evidence type="ECO:0000313" key="3">
    <source>
        <dbReference type="Proteomes" id="UP001165384"/>
    </source>
</evidence>
<dbReference type="InterPro" id="IPR015655">
    <property type="entry name" value="PP2C"/>
</dbReference>
<dbReference type="Proteomes" id="UP001165384">
    <property type="component" value="Unassembled WGS sequence"/>
</dbReference>
<dbReference type="PANTHER" id="PTHR47992">
    <property type="entry name" value="PROTEIN PHOSPHATASE"/>
    <property type="match status" value="1"/>
</dbReference>
<keyword evidence="3" id="KW-1185">Reference proteome</keyword>
<gene>
    <name evidence="2" type="ORF">LZ012_06510</name>
</gene>
<dbReference type="InterPro" id="IPR036457">
    <property type="entry name" value="PPM-type-like_dom_sf"/>
</dbReference>
<reference evidence="2" key="1">
    <citation type="submission" date="2022-01" db="EMBL/GenBank/DDBJ databases">
        <authorList>
            <person name="Jo J.-H."/>
            <person name="Im W.-T."/>
        </authorList>
    </citation>
    <scope>NUCLEOTIDE SEQUENCE</scope>
    <source>
        <strain evidence="2">XY25</strain>
    </source>
</reference>
<feature type="domain" description="PPM-type phosphatase" evidence="1">
    <location>
        <begin position="18"/>
        <end position="265"/>
    </location>
</feature>
<dbReference type="SUPFAM" id="SSF81606">
    <property type="entry name" value="PP2C-like"/>
    <property type="match status" value="1"/>
</dbReference>
<protein>
    <submittedName>
        <fullName evidence="2">Stp1/IreP family PP2C-type Ser/Thr phosphatase</fullName>
    </submittedName>
</protein>
<evidence type="ECO:0000259" key="1">
    <source>
        <dbReference type="PROSITE" id="PS51746"/>
    </source>
</evidence>
<comment type="caution">
    <text evidence="2">The sequence shown here is derived from an EMBL/GenBank/DDBJ whole genome shotgun (WGS) entry which is preliminary data.</text>
</comment>
<dbReference type="NCBIfam" id="NF033484">
    <property type="entry name" value="Stp1_PP2C_phos"/>
    <property type="match status" value="1"/>
</dbReference>
<dbReference type="SMART" id="SM00332">
    <property type="entry name" value="PP2Cc"/>
    <property type="match status" value="1"/>
</dbReference>
<dbReference type="Pfam" id="PF13672">
    <property type="entry name" value="PP2C_2"/>
    <property type="match status" value="1"/>
</dbReference>
<sequence>MANLVREVRAVIPENALEIAQCTDPGVVRSHNEDAIFADSRLGLAILADGMGGYNAGEVASGMAITRLAEDLERLIASSSLKDHALGCDVATVERHIVNEVGAANFAIFHASESTPRYAGMGTTLVLAWFYDNRMSVAHIGDSRLYRLRGDDLQLLTRDHSLLQEQIDSGMISPEQARYSDHKNLVTRALGVDPMVDVEVHDFDVVAGDIVLLCSDGLNDMVEDEEIALALRTLRGNLQLAANHLVQMANDNGGRDNVSVILVKVLADFSAPRGWWQRLQQLLK</sequence>
<dbReference type="RefSeq" id="WP_275708812.1">
    <property type="nucleotide sequence ID" value="NZ_JAKLTN010000001.1"/>
</dbReference>
<accession>A0ABS9K0F0</accession>
<name>A0ABS9K0F0_9RHOO</name>
<dbReference type="PROSITE" id="PS51746">
    <property type="entry name" value="PPM_2"/>
    <property type="match status" value="1"/>
</dbReference>
<proteinExistence type="predicted"/>